<keyword evidence="3" id="KW-1185">Reference proteome</keyword>
<feature type="region of interest" description="Disordered" evidence="1">
    <location>
        <begin position="115"/>
        <end position="139"/>
    </location>
</feature>
<evidence type="ECO:0000313" key="3">
    <source>
        <dbReference type="Proteomes" id="UP000623129"/>
    </source>
</evidence>
<proteinExistence type="predicted"/>
<accession>A0A833VK57</accession>
<dbReference type="EMBL" id="SWLB01000002">
    <property type="protein sequence ID" value="KAF3340871.1"/>
    <property type="molecule type" value="Genomic_DNA"/>
</dbReference>
<evidence type="ECO:0000313" key="2">
    <source>
        <dbReference type="EMBL" id="KAF3340871.1"/>
    </source>
</evidence>
<sequence>MQTSWANNSVNPIGWDYMAASGNPPDNWGVVQTSWANNSVNPTGWEQVTADVNPVTTYGGIVPTGWGEVEEGPGNTWNGYDCGVSREAGQYWNYSSNYCNGDGFNGGNWGNSNQNWNSNGAGGSGWNKSGNTNYNKGKQWKKKEDRSGHFCAPLNQSANGWNAPWSVV</sequence>
<gene>
    <name evidence="2" type="ORF">FCM35_KLT09715</name>
</gene>
<evidence type="ECO:0000256" key="1">
    <source>
        <dbReference type="SAM" id="MobiDB-lite"/>
    </source>
</evidence>
<dbReference type="Proteomes" id="UP000623129">
    <property type="component" value="Unassembled WGS sequence"/>
</dbReference>
<protein>
    <submittedName>
        <fullName evidence="2">Uncharacterized protein</fullName>
    </submittedName>
</protein>
<comment type="caution">
    <text evidence="2">The sequence shown here is derived from an EMBL/GenBank/DDBJ whole genome shotgun (WGS) entry which is preliminary data.</text>
</comment>
<dbReference type="AlphaFoldDB" id="A0A833VK57"/>
<reference evidence="2" key="1">
    <citation type="submission" date="2020-01" db="EMBL/GenBank/DDBJ databases">
        <title>Genome sequence of Kobresia littledalei, the first chromosome-level genome in the family Cyperaceae.</title>
        <authorList>
            <person name="Qu G."/>
        </authorList>
    </citation>
    <scope>NUCLEOTIDE SEQUENCE</scope>
    <source>
        <strain evidence="2">C.B.Clarke</strain>
        <tissue evidence="2">Leaf</tissue>
    </source>
</reference>
<organism evidence="2 3">
    <name type="scientific">Carex littledalei</name>
    <dbReference type="NCBI Taxonomy" id="544730"/>
    <lineage>
        <taxon>Eukaryota</taxon>
        <taxon>Viridiplantae</taxon>
        <taxon>Streptophyta</taxon>
        <taxon>Embryophyta</taxon>
        <taxon>Tracheophyta</taxon>
        <taxon>Spermatophyta</taxon>
        <taxon>Magnoliopsida</taxon>
        <taxon>Liliopsida</taxon>
        <taxon>Poales</taxon>
        <taxon>Cyperaceae</taxon>
        <taxon>Cyperoideae</taxon>
        <taxon>Cariceae</taxon>
        <taxon>Carex</taxon>
        <taxon>Carex subgen. Euthyceras</taxon>
    </lineage>
</organism>
<name>A0A833VK57_9POAL</name>